<evidence type="ECO:0000256" key="3">
    <source>
        <dbReference type="ARBA" id="ARBA00022603"/>
    </source>
</evidence>
<evidence type="ECO:0000256" key="6">
    <source>
        <dbReference type="ARBA" id="ARBA00022694"/>
    </source>
</evidence>
<feature type="binding site" evidence="7">
    <location>
        <begin position="196"/>
        <end position="199"/>
    </location>
    <ligand>
        <name>substrate</name>
    </ligand>
</feature>
<comment type="function">
    <text evidence="2 7">Catalyzes the formation of N(7)-methylguanine at position 46 (m7G46) in tRNA.</text>
</comment>
<dbReference type="AlphaFoldDB" id="A0A1S9I6W6"/>
<name>A0A1S9I6W6_9CLOT</name>
<dbReference type="Pfam" id="PF02390">
    <property type="entry name" value="Methyltransf_4"/>
    <property type="match status" value="1"/>
</dbReference>
<dbReference type="SUPFAM" id="SSF53335">
    <property type="entry name" value="S-adenosyl-L-methionine-dependent methyltransferases"/>
    <property type="match status" value="1"/>
</dbReference>
<evidence type="ECO:0000256" key="5">
    <source>
        <dbReference type="ARBA" id="ARBA00022691"/>
    </source>
</evidence>
<dbReference type="InterPro" id="IPR003358">
    <property type="entry name" value="tRNA_(Gua-N-7)_MeTrfase_Trmb"/>
</dbReference>
<evidence type="ECO:0000313" key="10">
    <source>
        <dbReference type="Proteomes" id="UP000190206"/>
    </source>
</evidence>
<comment type="catalytic activity">
    <reaction evidence="1 7">
        <text>guanosine(46) in tRNA + S-adenosyl-L-methionine = N(7)-methylguanosine(46) in tRNA + S-adenosyl-L-homocysteine</text>
        <dbReference type="Rhea" id="RHEA:42708"/>
        <dbReference type="Rhea" id="RHEA-COMP:10188"/>
        <dbReference type="Rhea" id="RHEA-COMP:10189"/>
        <dbReference type="ChEBI" id="CHEBI:57856"/>
        <dbReference type="ChEBI" id="CHEBI:59789"/>
        <dbReference type="ChEBI" id="CHEBI:74269"/>
        <dbReference type="ChEBI" id="CHEBI:74480"/>
        <dbReference type="EC" id="2.1.1.33"/>
    </reaction>
</comment>
<comment type="pathway">
    <text evidence="7">tRNA modification; N(7)-methylguanine-tRNA biosynthesis.</text>
</comment>
<dbReference type="OrthoDB" id="9802090at2"/>
<evidence type="ECO:0000313" key="8">
    <source>
        <dbReference type="EMBL" id="OOO62486.1"/>
    </source>
</evidence>
<gene>
    <name evidence="7" type="primary">trmB</name>
    <name evidence="8" type="ORF">BS637_06515</name>
    <name evidence="9" type="ORF">BS638_07920</name>
</gene>
<keyword evidence="5 7" id="KW-0949">S-adenosyl-L-methionine</keyword>
<keyword evidence="3 7" id="KW-0489">Methyltransferase</keyword>
<comment type="similarity">
    <text evidence="7">Belongs to the class I-like SAM-binding methyltransferase superfamily. TrmB family.</text>
</comment>
<dbReference type="GO" id="GO:0008176">
    <property type="term" value="F:tRNA (guanine(46)-N7)-methyltransferase activity"/>
    <property type="evidence" value="ECO:0007669"/>
    <property type="project" value="UniProtKB-UniRule"/>
</dbReference>
<protein>
    <recommendedName>
        <fullName evidence="7">tRNA (guanine-N(7)-)-methyltransferase</fullName>
        <ecNumber evidence="7">2.1.1.33</ecNumber>
    </recommendedName>
    <alternativeName>
        <fullName evidence="7">tRNA (guanine(46)-N(7))-methyltransferase</fullName>
    </alternativeName>
    <alternativeName>
        <fullName evidence="7">tRNA(m7G46)-methyltransferase</fullName>
    </alternativeName>
</protein>
<feature type="binding site" evidence="7">
    <location>
        <position position="43"/>
    </location>
    <ligand>
        <name>S-adenosyl-L-methionine</name>
        <dbReference type="ChEBI" id="CHEBI:59789"/>
    </ligand>
</feature>
<dbReference type="EMBL" id="MRAE01000016">
    <property type="protein sequence ID" value="OOO65968.1"/>
    <property type="molecule type" value="Genomic_DNA"/>
</dbReference>
<dbReference type="UniPathway" id="UPA00989"/>
<feature type="region of interest" description="Interaction with RNA" evidence="7">
    <location>
        <begin position="129"/>
        <end position="134"/>
    </location>
</feature>
<dbReference type="EMBL" id="MRAD01000005">
    <property type="protein sequence ID" value="OOO62486.1"/>
    <property type="molecule type" value="Genomic_DNA"/>
</dbReference>
<dbReference type="InterPro" id="IPR029063">
    <property type="entry name" value="SAM-dependent_MTases_sf"/>
</dbReference>
<dbReference type="HAMAP" id="MF_01057">
    <property type="entry name" value="tRNA_methyltr_TrmB"/>
    <property type="match status" value="1"/>
</dbReference>
<feature type="binding site" evidence="7">
    <location>
        <position position="123"/>
    </location>
    <ligand>
        <name>S-adenosyl-L-methionine</name>
        <dbReference type="ChEBI" id="CHEBI:59789"/>
    </ligand>
</feature>
<reference evidence="9 11" key="1">
    <citation type="submission" date="2016-12" db="EMBL/GenBank/DDBJ databases">
        <title>Clostridium tepidum sp. nov., a close relative of Clostridium sporogenes and Clostridium botulinum Group I.</title>
        <authorList>
            <person name="Dobritsa A.P."/>
            <person name="Kutumbaka K.K."/>
            <person name="Werner K."/>
            <person name="Wiedmann M."/>
            <person name="Asmus A."/>
            <person name="Samadpour M."/>
        </authorList>
    </citation>
    <scope>NUCLEOTIDE SEQUENCE [LARGE SCALE GENOMIC DNA]</scope>
    <source>
        <strain evidence="9 11">IEH 97212</strain>
    </source>
</reference>
<dbReference type="NCBIfam" id="NF001080">
    <property type="entry name" value="PRK00121.2-2"/>
    <property type="match status" value="1"/>
</dbReference>
<evidence type="ECO:0000256" key="4">
    <source>
        <dbReference type="ARBA" id="ARBA00022679"/>
    </source>
</evidence>
<keyword evidence="10" id="KW-1185">Reference proteome</keyword>
<dbReference type="STRING" id="1962263.BS637_06515"/>
<dbReference type="InterPro" id="IPR055361">
    <property type="entry name" value="tRNA_methyltr_TrmB_bact"/>
</dbReference>
<evidence type="ECO:0000256" key="1">
    <source>
        <dbReference type="ARBA" id="ARBA00000142"/>
    </source>
</evidence>
<feature type="binding site" evidence="7">
    <location>
        <position position="159"/>
    </location>
    <ligand>
        <name>substrate</name>
    </ligand>
</feature>
<dbReference type="Gene3D" id="3.40.50.150">
    <property type="entry name" value="Vaccinia Virus protein VP39"/>
    <property type="match status" value="1"/>
</dbReference>
<feature type="binding site" evidence="7">
    <location>
        <position position="68"/>
    </location>
    <ligand>
        <name>S-adenosyl-L-methionine</name>
        <dbReference type="ChEBI" id="CHEBI:59789"/>
    </ligand>
</feature>
<feature type="binding site" evidence="7">
    <location>
        <position position="127"/>
    </location>
    <ligand>
        <name>substrate</name>
    </ligand>
</feature>
<keyword evidence="6 7" id="KW-0819">tRNA processing</keyword>
<reference evidence="8 10" key="2">
    <citation type="submission" date="2016-12" db="EMBL/GenBank/DDBJ databases">
        <title>Clostridium tepidum sp. nov., a close relative of Clostridium sporogenes and Clostridium botulinum Group I.</title>
        <authorList>
            <person name="Dobritsa A.P."/>
            <person name="Kutumbaka K."/>
            <person name="Werner K."/>
            <person name="Samadpour M."/>
        </authorList>
    </citation>
    <scope>NUCLEOTIDE SEQUENCE [LARGE SCALE GENOMIC DNA]</scope>
    <source>
        <strain evidence="8 10">PE</strain>
    </source>
</reference>
<dbReference type="Proteomes" id="UP000190256">
    <property type="component" value="Unassembled WGS sequence"/>
</dbReference>
<dbReference type="RefSeq" id="WP_078023950.1">
    <property type="nucleotide sequence ID" value="NZ_JADPGM010000009.1"/>
</dbReference>
<dbReference type="Proteomes" id="UP000190206">
    <property type="component" value="Unassembled WGS sequence"/>
</dbReference>
<evidence type="ECO:0000256" key="2">
    <source>
        <dbReference type="ARBA" id="ARBA00003015"/>
    </source>
</evidence>
<dbReference type="PANTHER" id="PTHR23417">
    <property type="entry name" value="3-DEOXY-D-MANNO-OCTULOSONIC-ACID TRANSFERASE/TRNA GUANINE-N 7 - -METHYLTRANSFERASE"/>
    <property type="match status" value="1"/>
</dbReference>
<dbReference type="EC" id="2.1.1.33" evidence="7"/>
<dbReference type="CDD" id="cd02440">
    <property type="entry name" value="AdoMet_MTases"/>
    <property type="match status" value="1"/>
</dbReference>
<dbReference type="GO" id="GO:0043527">
    <property type="term" value="C:tRNA methyltransferase complex"/>
    <property type="evidence" value="ECO:0007669"/>
    <property type="project" value="TreeGrafter"/>
</dbReference>
<accession>A0A1S9I6W6</accession>
<sequence length="217" mass="26118">MRLRKKWWARPEIEASNKFIKEPKDLKGKWHKEFNNNNEIHLELGCGRGGFISQLVEKNENINYIGIDLKDEVIVYAIRKVEEKESQVKKEFKNIRFLTMNIMGIAEVIDENEISKIYINFCNPWPKARHNKRRLTHTKLLTEYKKFIKPNTEIWFKTDDRGLFEDSQEYFKESGFNIEYITYDLHNSDFKENIKTEYETKFESMGMKIMFLKAKLK</sequence>
<dbReference type="PROSITE" id="PS51625">
    <property type="entry name" value="SAM_MT_TRMB"/>
    <property type="match status" value="1"/>
</dbReference>
<organism evidence="9 11">
    <name type="scientific">Clostridium tepidum</name>
    <dbReference type="NCBI Taxonomy" id="1962263"/>
    <lineage>
        <taxon>Bacteria</taxon>
        <taxon>Bacillati</taxon>
        <taxon>Bacillota</taxon>
        <taxon>Clostridia</taxon>
        <taxon>Eubacteriales</taxon>
        <taxon>Clostridiaceae</taxon>
        <taxon>Clostridium</taxon>
    </lineage>
</organism>
<evidence type="ECO:0000313" key="11">
    <source>
        <dbReference type="Proteomes" id="UP000190256"/>
    </source>
</evidence>
<evidence type="ECO:0000313" key="9">
    <source>
        <dbReference type="EMBL" id="OOO65968.1"/>
    </source>
</evidence>
<feature type="binding site" evidence="7">
    <location>
        <position position="101"/>
    </location>
    <ligand>
        <name>S-adenosyl-L-methionine</name>
        <dbReference type="ChEBI" id="CHEBI:59789"/>
    </ligand>
</feature>
<dbReference type="PANTHER" id="PTHR23417:SF14">
    <property type="entry name" value="PENTACOTRIPEPTIDE-REPEAT REGION OF PRORP DOMAIN-CONTAINING PROTEIN"/>
    <property type="match status" value="1"/>
</dbReference>
<dbReference type="NCBIfam" id="TIGR00091">
    <property type="entry name" value="tRNA (guanosine(46)-N7)-methyltransferase TrmB"/>
    <property type="match status" value="1"/>
</dbReference>
<evidence type="ECO:0000256" key="7">
    <source>
        <dbReference type="HAMAP-Rule" id="MF_01057"/>
    </source>
</evidence>
<keyword evidence="4 7" id="KW-0808">Transferase</keyword>
<proteinExistence type="inferred from homology"/>
<comment type="caution">
    <text evidence="9">The sequence shown here is derived from an EMBL/GenBank/DDBJ whole genome shotgun (WGS) entry which is preliminary data.</text>
</comment>